<feature type="compositionally biased region" description="Polar residues" evidence="1">
    <location>
        <begin position="667"/>
        <end position="683"/>
    </location>
</feature>
<proteinExistence type="predicted"/>
<dbReference type="RefSeq" id="XP_054848704.1">
    <property type="nucleotide sequence ID" value="XM_054992729.1"/>
</dbReference>
<dbReference type="PANTHER" id="PTHR45725">
    <property type="entry name" value="FORMIN HOMOLOGY 2 FAMILY MEMBER"/>
    <property type="match status" value="1"/>
</dbReference>
<dbReference type="InterPro" id="IPR042201">
    <property type="entry name" value="FH2_Formin_sf"/>
</dbReference>
<feature type="region of interest" description="Disordered" evidence="1">
    <location>
        <begin position="654"/>
        <end position="716"/>
    </location>
</feature>
<dbReference type="Gene3D" id="2.30.42.10">
    <property type="match status" value="3"/>
</dbReference>
<dbReference type="Proteomes" id="UP001190640">
    <property type="component" value="Chromosome 12"/>
</dbReference>
<dbReference type="CDD" id="cd06744">
    <property type="entry name" value="PDZ2_L-delphilin-like"/>
    <property type="match status" value="1"/>
</dbReference>
<feature type="compositionally biased region" description="Basic and acidic residues" evidence="1">
    <location>
        <begin position="278"/>
        <end position="294"/>
    </location>
</feature>
<feature type="domain" description="PDZ" evidence="2">
    <location>
        <begin position="333"/>
        <end position="410"/>
    </location>
</feature>
<feature type="domain" description="FH2" evidence="3">
    <location>
        <begin position="860"/>
        <end position="1255"/>
    </location>
</feature>
<dbReference type="Gene3D" id="1.20.1160.20">
    <property type="match status" value="2"/>
</dbReference>
<dbReference type="AlphaFoldDB" id="A0AA97LAZ5"/>
<feature type="domain" description="PDZ" evidence="2">
    <location>
        <begin position="82"/>
        <end position="147"/>
    </location>
</feature>
<dbReference type="InterPro" id="IPR041489">
    <property type="entry name" value="PDZ_6"/>
</dbReference>
<dbReference type="SMART" id="SM00228">
    <property type="entry name" value="PDZ"/>
    <property type="match status" value="3"/>
</dbReference>
<dbReference type="PANTHER" id="PTHR45725:SF3">
    <property type="entry name" value="DELPHILIN"/>
    <property type="match status" value="1"/>
</dbReference>
<feature type="compositionally biased region" description="Polar residues" evidence="1">
    <location>
        <begin position="540"/>
        <end position="554"/>
    </location>
</feature>
<feature type="compositionally biased region" description="Basic and acidic residues" evidence="1">
    <location>
        <begin position="804"/>
        <end position="814"/>
    </location>
</feature>
<evidence type="ECO:0000313" key="4">
    <source>
        <dbReference type="Proteomes" id="UP001190640"/>
    </source>
</evidence>
<dbReference type="Pfam" id="PF02181">
    <property type="entry name" value="FH2"/>
    <property type="match status" value="1"/>
</dbReference>
<dbReference type="CDD" id="cd06743">
    <property type="entry name" value="PDZ1_L-delphilin-like"/>
    <property type="match status" value="1"/>
</dbReference>
<protein>
    <submittedName>
        <fullName evidence="5">Delphilin</fullName>
    </submittedName>
</protein>
<feature type="compositionally biased region" description="Pro residues" evidence="1">
    <location>
        <begin position="785"/>
        <end position="801"/>
    </location>
</feature>
<feature type="compositionally biased region" description="Low complexity" evidence="1">
    <location>
        <begin position="763"/>
        <end position="782"/>
    </location>
</feature>
<feature type="region of interest" description="Disordered" evidence="1">
    <location>
        <begin position="763"/>
        <end position="849"/>
    </location>
</feature>
<dbReference type="InterPro" id="IPR051425">
    <property type="entry name" value="Formin_Homology"/>
</dbReference>
<dbReference type="SMART" id="SM00498">
    <property type="entry name" value="FH2"/>
    <property type="match status" value="1"/>
</dbReference>
<dbReference type="Gene3D" id="1.20.58.2220">
    <property type="entry name" value="Formin, FH2 domain"/>
    <property type="match status" value="1"/>
</dbReference>
<dbReference type="CDD" id="cd07355">
    <property type="entry name" value="HN_L-delphilin-R2_like"/>
    <property type="match status" value="1"/>
</dbReference>
<evidence type="ECO:0000256" key="1">
    <source>
        <dbReference type="SAM" id="MobiDB-lite"/>
    </source>
</evidence>
<name>A0AA97LAZ5_EUBMA</name>
<gene>
    <name evidence="5" type="primary">GRID2IP</name>
</gene>
<feature type="region of interest" description="Disordered" evidence="1">
    <location>
        <begin position="278"/>
        <end position="314"/>
    </location>
</feature>
<evidence type="ECO:0000259" key="2">
    <source>
        <dbReference type="PROSITE" id="PS50106"/>
    </source>
</evidence>
<feature type="region of interest" description="Disordered" evidence="1">
    <location>
        <begin position="616"/>
        <end position="642"/>
    </location>
</feature>
<keyword evidence="4" id="KW-1185">Reference proteome</keyword>
<dbReference type="Pfam" id="PF17820">
    <property type="entry name" value="PDZ_6"/>
    <property type="match status" value="1"/>
</dbReference>
<dbReference type="GeneID" id="129338464"/>
<evidence type="ECO:0000259" key="3">
    <source>
        <dbReference type="PROSITE" id="PS51444"/>
    </source>
</evidence>
<dbReference type="SUPFAM" id="SSF101447">
    <property type="entry name" value="Formin homology 2 domain (FH2 domain)"/>
    <property type="match status" value="1"/>
</dbReference>
<dbReference type="CDD" id="cd07354">
    <property type="entry name" value="HN_L-delphilin-R1_like"/>
    <property type="match status" value="1"/>
</dbReference>
<feature type="region of interest" description="Disordered" evidence="1">
    <location>
        <begin position="534"/>
        <end position="565"/>
    </location>
</feature>
<dbReference type="KEGG" id="emc:129338464"/>
<dbReference type="InterPro" id="IPR001478">
    <property type="entry name" value="PDZ"/>
</dbReference>
<feature type="compositionally biased region" description="Pro residues" evidence="1">
    <location>
        <begin position="825"/>
        <end position="849"/>
    </location>
</feature>
<evidence type="ECO:0000313" key="5">
    <source>
        <dbReference type="RefSeq" id="XP_054848704.1"/>
    </source>
</evidence>
<dbReference type="InterPro" id="IPR015425">
    <property type="entry name" value="FH2_Formin"/>
</dbReference>
<dbReference type="InterPro" id="IPR036034">
    <property type="entry name" value="PDZ_sf"/>
</dbReference>
<dbReference type="PROSITE" id="PS50106">
    <property type="entry name" value="PDZ"/>
    <property type="match status" value="3"/>
</dbReference>
<reference evidence="5" key="1">
    <citation type="submission" date="2025-08" db="UniProtKB">
        <authorList>
            <consortium name="RefSeq"/>
        </authorList>
    </citation>
    <scope>IDENTIFICATION</scope>
    <source>
        <tissue evidence="5">Blood</tissue>
    </source>
</reference>
<organism evidence="4 5">
    <name type="scientific">Eublepharis macularius</name>
    <name type="common">Leopard gecko</name>
    <name type="synonym">Cyrtodactylus macularius</name>
    <dbReference type="NCBI Taxonomy" id="481883"/>
    <lineage>
        <taxon>Eukaryota</taxon>
        <taxon>Metazoa</taxon>
        <taxon>Chordata</taxon>
        <taxon>Craniata</taxon>
        <taxon>Vertebrata</taxon>
        <taxon>Euteleostomi</taxon>
        <taxon>Lepidosauria</taxon>
        <taxon>Squamata</taxon>
        <taxon>Bifurcata</taxon>
        <taxon>Gekkota</taxon>
        <taxon>Eublepharidae</taxon>
        <taxon>Eublepharinae</taxon>
        <taxon>Eublepharis</taxon>
    </lineage>
</organism>
<accession>A0AA97LAZ5</accession>
<sequence length="1255" mass="138849">MPATNNGWPEEFGFKISGNGPCYILAVEEGSSAQVAGLQPGDQILEIEGQHVSAMSCEALIALARQCENVPPSIGVVSRIQQLDLKPGPEGLFGFTLMCEGGWPLQVEGVAPTSPAAECGIKAGDYILEVNKVPVKLYEEAAAMIQSCQGQSLQLGLLRLGRLQRWASSSVREFVQSADVIHQERRQKAREFSKKVQEILGDQPEVKEKMFTILKQYAAERKVDCLAYALTMVLTKESQHLLLDNIRIFIPRKHRQRFDEVVSQSLISKLCRSKSEQHVNRLRRSRSEDHHERLLVSTRASSVPRSHEENGKGLRKSTSLIASNVGSGAARRTVRVYKGSRSFGFTLRGHAPVWIESVLPGSPADKASLRAGDRILFLNGLDMRNCSHEKVVSMLQGSGAMPTLVVEEGIVSFSDCESSETLSSSSALTSLQWVAEILPSSIKIQGRTFHQQLEHLLTPAERYTVCKALESFFQHRNIDTLIVDVYPVLDTPSKQVLWQFIYQLLTYKEQEHCQQKIARFLGYKSVAAATEPEAEEWHRSSVQAAPVSRTSVHTRSSEDNGAGAATCGAGEVPVCLGSGERQAGDGTSLPETPNPQMMSAVYAELETRLTAGFGRKLGSSASRRPPPLAPEQPNSAGARKTGVALSWQNAAPAAQSGYYHSPGGIPSPSSTDSNPYISLDSSPAPSPKHADGTLSPLSRRQKKLFTFSRPPRSRDTDRFLDALSEQLGHRITLADDFLTPENDYEEMSFHEEQGNYVTNDLSSASEYQSSSEGSSLTYSTLSDQIPPPPISPPPPPPPPPLQLHEPKEECRSMEPLKNTSSTFHPGPPSSHPHPAPPPPPPPPPLPVPCMPPPVPRGIVHRRSESHHMSVKRLRWEQVENSEGTIWGQLGEDSDYDKLSDMVKYLDLELHFGTQKPAISLPEPNPLPESFKKKDTVEILSHKKAYNMSILIAHLKLSHIELRQILLTMESDRLEASHIKQLLLYAPDAEEAQQYHGYQGDPSKLSEPDQFVQQMLLVPEYRTRLRSLHFKTTLQEKTEEITASYECIFNASLELKNSKKLAKILEFVLAMGNYLNHGQPKTNKTTGFKINFLTELNTTKTVDGKSTFLHILAKSLSQHFPELLGFAKDLPTVPHAAKVNQRALTADLDDLHTTVEEIEAACRNMPACSEDRFGGVMVAFLESARPVIQSLADLQHKAMEEFGKVLSFFGEDSKVTTSEAFFGIFAEFMSKFERAFSDVRAGEPQRSPRMTPPLAW</sequence>
<dbReference type="PROSITE" id="PS51444">
    <property type="entry name" value="FH2"/>
    <property type="match status" value="1"/>
</dbReference>
<feature type="domain" description="PDZ" evidence="2">
    <location>
        <begin position="1"/>
        <end position="66"/>
    </location>
</feature>
<dbReference type="CTD" id="392862"/>
<dbReference type="SUPFAM" id="SSF50156">
    <property type="entry name" value="PDZ domain-like"/>
    <property type="match status" value="3"/>
</dbReference>
<dbReference type="Pfam" id="PF00595">
    <property type="entry name" value="PDZ"/>
    <property type="match status" value="2"/>
</dbReference>